<evidence type="ECO:0000256" key="2">
    <source>
        <dbReference type="ARBA" id="ARBA00022946"/>
    </source>
</evidence>
<dbReference type="Pfam" id="PF17177">
    <property type="entry name" value="PPR_long"/>
    <property type="match status" value="2"/>
</dbReference>
<dbReference type="Gene3D" id="1.25.40.10">
    <property type="entry name" value="Tetratricopeptide repeat domain"/>
    <property type="match status" value="8"/>
</dbReference>
<feature type="repeat" description="PPR" evidence="3">
    <location>
        <begin position="207"/>
        <end position="241"/>
    </location>
</feature>
<keyword evidence="2" id="KW-0809">Transit peptide</keyword>
<feature type="region of interest" description="Disordered" evidence="4">
    <location>
        <begin position="34"/>
        <end position="59"/>
    </location>
</feature>
<feature type="repeat" description="PPR" evidence="3">
    <location>
        <begin position="856"/>
        <end position="890"/>
    </location>
</feature>
<dbReference type="PANTHER" id="PTHR47934:SF6">
    <property type="entry name" value="MITOCHONDRIAL GROUP I INTRON SPLICING FACTOR CCM1-RELATED"/>
    <property type="match status" value="1"/>
</dbReference>
<dbReference type="InParanoid" id="A0A1D6NWQ3"/>
<evidence type="ECO:0000256" key="3">
    <source>
        <dbReference type="PROSITE-ProRule" id="PRU00708"/>
    </source>
</evidence>
<dbReference type="Pfam" id="PF01535">
    <property type="entry name" value="PPR"/>
    <property type="match status" value="2"/>
</dbReference>
<dbReference type="ExpressionAtlas" id="A0A1D6NWQ3">
    <property type="expression patterns" value="baseline and differential"/>
</dbReference>
<dbReference type="Pfam" id="PF13812">
    <property type="entry name" value="PPR_3"/>
    <property type="match status" value="1"/>
</dbReference>
<proteinExistence type="predicted"/>
<gene>
    <name evidence="6" type="ORF">ZEAMMB73_Zm00001d045550</name>
</gene>
<evidence type="ECO:0000256" key="4">
    <source>
        <dbReference type="SAM" id="MobiDB-lite"/>
    </source>
</evidence>
<dbReference type="EMBL" id="CM000785">
    <property type="protein sequence ID" value="AQL02530.1"/>
    <property type="molecule type" value="Genomic_DNA"/>
</dbReference>
<feature type="repeat" description="PPR" evidence="3">
    <location>
        <begin position="242"/>
        <end position="276"/>
    </location>
</feature>
<sequence length="1045" mass="116195">MAMAAAPHSHHTPVGAAAATSAAVSMPCCSSASCYDDKDGDPSSSWSLSSPRRRQPYRRLLRDEAQRLRRARRSQGPGADTPRWVRRTTDQMARYIEDDRAGHVYGRHVVAAVRAVRATASRPSADMRQAMASFVTRLTFREMCVVLREQRGWRQARDFFAWMKLQLCYEPSVVAYTVLLRLYGRVGKVKLAEETFLEMLQVGCEPDAVACGTLLCAYARWGRHEDMMLFYSAVRGRGLVPPISVYNYMISSLQKQKLHGKVIHVWKQMLEAGAPPNQFTYTVVIGSLVKEDLLEEAVDLFGEMRRRRFVPEEATYSLLISASSRHGKGEQALRLFEEMKGQGIAPSNYTCASLLALHCKNEDYPKALALFSDMESSKVIPDEVIYGILIRIYGKLGLYEEARQTFGEIEKAGLLNDEQTYVAMAQVHLNAGDCDRALEVLESMKTRGVKPSRFSYSALLRCHVAKEDVVAAEDTFRALSQSQHGLPDAFCCNDMLRLYMRLGRLDKARALVSVLLREDGFQLDENLSTTVMEFYCKSGMVEDAEKLLEDIQRNRKPVKVPTLLLLVEMYARNRPSVVLEERSSSRALGSSAASVALNSLLDMPGGLSSVSLLISRLAREGSTDEARFIYDQLTELGTKPDDSAVATLIVQYGQAKQLERAQELFDSASASFPDGALVCNAMVDAFCKCGRAEDAYHLFMEMADQGSYRNAVTASILVTHLTKHGKFQEVENIMHGCFRDEVQLDTALYNTFIKSMLESGKLHSAVSIYDRMVSSGVSQSMQTFNTMISFSLLSSVYGKGGKLDKAVEMFAAAQELGLPIDEKMYTNMLSLYGKAGRHQEASLMFKRMKEDGIRPGKISFNSMINAYATSGLFSEAKSVFQEMQDCGHAPDSFSYLALIRAYTEAKLYTEAEEAIRTMTLSSSNTTPSCPHFSHLILAFLKEGRVGEARRIYGQMMEVGVAPDLACCRAMMRVYVDRGLVDDGISLYETTCGSLKPDSFVLSAAFHLYERAGRECEAQGVLESISASGTSFLRNMKIGFGSSLRS</sequence>
<dbReference type="InterPro" id="IPR002885">
    <property type="entry name" value="PPR_rpt"/>
</dbReference>
<feature type="domain" description="PROP1-like PPR" evidence="5">
    <location>
        <begin position="754"/>
        <end position="903"/>
    </location>
</feature>
<dbReference type="PaxDb" id="4577-GRMZM2G093291_P02"/>
<dbReference type="Pfam" id="PF13041">
    <property type="entry name" value="PPR_2"/>
    <property type="match status" value="2"/>
</dbReference>
<feature type="repeat" description="PPR" evidence="3">
    <location>
        <begin position="606"/>
        <end position="640"/>
    </location>
</feature>
<feature type="repeat" description="PPR" evidence="3">
    <location>
        <begin position="312"/>
        <end position="346"/>
    </location>
</feature>
<dbReference type="AlphaFoldDB" id="A0A1D6NWQ3"/>
<accession>A0A1D6NWQ3</accession>
<dbReference type="InterPro" id="IPR051114">
    <property type="entry name" value="Mito_RNA_Proc_CCM1"/>
</dbReference>
<protein>
    <submittedName>
        <fullName evidence="6">Pentatricopeptide repeat-containing protein</fullName>
    </submittedName>
</protein>
<dbReference type="NCBIfam" id="TIGR00756">
    <property type="entry name" value="PPR"/>
    <property type="match status" value="13"/>
</dbReference>
<evidence type="ECO:0000313" key="6">
    <source>
        <dbReference type="EMBL" id="AQL02530.1"/>
    </source>
</evidence>
<dbReference type="STRING" id="4577.A0A1D6NWQ3"/>
<feature type="repeat" description="PPR" evidence="3">
    <location>
        <begin position="277"/>
        <end position="311"/>
    </location>
</feature>
<reference evidence="6" key="1">
    <citation type="submission" date="2015-12" db="EMBL/GenBank/DDBJ databases">
        <title>Update maize B73 reference genome by single molecule sequencing technologies.</title>
        <authorList>
            <consortium name="Maize Genome Sequencing Project"/>
            <person name="Ware D."/>
        </authorList>
    </citation>
    <scope>NUCLEOTIDE SEQUENCE</scope>
    <source>
        <tissue evidence="6">Seedling</tissue>
    </source>
</reference>
<evidence type="ECO:0000259" key="5">
    <source>
        <dbReference type="Pfam" id="PF17177"/>
    </source>
</evidence>
<evidence type="ECO:0000256" key="1">
    <source>
        <dbReference type="ARBA" id="ARBA00022737"/>
    </source>
</evidence>
<dbReference type="SUPFAM" id="SSF81901">
    <property type="entry name" value="HCP-like"/>
    <property type="match status" value="1"/>
</dbReference>
<feature type="repeat" description="PPR" evidence="3">
    <location>
        <begin position="417"/>
        <end position="451"/>
    </location>
</feature>
<dbReference type="OMA" id="EPDRFIM"/>
<dbReference type="InterPro" id="IPR033443">
    <property type="entry name" value="PROP1-like_PPR_dom"/>
</dbReference>
<feature type="repeat" description="PPR" evidence="3">
    <location>
        <begin position="347"/>
        <end position="381"/>
    </location>
</feature>
<organism evidence="6">
    <name type="scientific">Zea mays</name>
    <name type="common">Maize</name>
    <dbReference type="NCBI Taxonomy" id="4577"/>
    <lineage>
        <taxon>Eukaryota</taxon>
        <taxon>Viridiplantae</taxon>
        <taxon>Streptophyta</taxon>
        <taxon>Embryophyta</taxon>
        <taxon>Tracheophyta</taxon>
        <taxon>Spermatophyta</taxon>
        <taxon>Magnoliopsida</taxon>
        <taxon>Liliopsida</taxon>
        <taxon>Poales</taxon>
        <taxon>Poaceae</taxon>
        <taxon>PACMAD clade</taxon>
        <taxon>Panicoideae</taxon>
        <taxon>Andropogonodae</taxon>
        <taxon>Andropogoneae</taxon>
        <taxon>Tripsacinae</taxon>
        <taxon>Zea</taxon>
    </lineage>
</organism>
<feature type="repeat" description="PPR" evidence="3">
    <location>
        <begin position="675"/>
        <end position="709"/>
    </location>
</feature>
<dbReference type="InterPro" id="IPR011990">
    <property type="entry name" value="TPR-like_helical_dom_sf"/>
</dbReference>
<dbReference type="eggNOG" id="KOG4197">
    <property type="taxonomic scope" value="Eukaryota"/>
</dbReference>
<feature type="repeat" description="PPR" evidence="3">
    <location>
        <begin position="524"/>
        <end position="558"/>
    </location>
</feature>
<dbReference type="SMR" id="A0A1D6NWQ3"/>
<feature type="repeat" description="PPR" evidence="3">
    <location>
        <begin position="488"/>
        <end position="523"/>
    </location>
</feature>
<name>A0A1D6NWQ3_MAIZE</name>
<dbReference type="PROSITE" id="PS51375">
    <property type="entry name" value="PPR"/>
    <property type="match status" value="16"/>
</dbReference>
<feature type="domain" description="PROP1-like PPR" evidence="5">
    <location>
        <begin position="246"/>
        <end position="397"/>
    </location>
</feature>
<feature type="repeat" description="PPR" evidence="3">
    <location>
        <begin position="172"/>
        <end position="206"/>
    </location>
</feature>
<feature type="repeat" description="PPR" evidence="3">
    <location>
        <begin position="382"/>
        <end position="416"/>
    </location>
</feature>
<dbReference type="SUPFAM" id="SSF48452">
    <property type="entry name" value="TPR-like"/>
    <property type="match status" value="1"/>
</dbReference>
<keyword evidence="1" id="KW-0677">Repeat</keyword>
<dbReference type="FunCoup" id="A0A1D6NWQ3">
    <property type="interactions" value="2069"/>
</dbReference>
<dbReference type="PANTHER" id="PTHR47934">
    <property type="entry name" value="PENTATRICOPEPTIDE REPEAT-CONTAINING PROTEIN PET309, MITOCHONDRIAL"/>
    <property type="match status" value="1"/>
</dbReference>
<feature type="repeat" description="PPR" evidence="3">
    <location>
        <begin position="745"/>
        <end position="779"/>
    </location>
</feature>
<feature type="repeat" description="PPR" evidence="3">
    <location>
        <begin position="821"/>
        <end position="855"/>
    </location>
</feature>
<feature type="repeat" description="PPR" evidence="3">
    <location>
        <begin position="928"/>
        <end position="962"/>
    </location>
</feature>